<reference evidence="6 7" key="1">
    <citation type="submission" date="2018-01" db="EMBL/GenBank/DDBJ databases">
        <title>Draft genome of the strawberry crown rot pathogen Phytophthora cactorum.</title>
        <authorList>
            <person name="Armitage A.D."/>
            <person name="Lysoe E."/>
            <person name="Nellist C.F."/>
            <person name="Harrison R.J."/>
            <person name="Brurberg M.B."/>
        </authorList>
    </citation>
    <scope>NUCLEOTIDE SEQUENCE [LARGE SCALE GENOMIC DNA]</scope>
    <source>
        <strain evidence="6 7">10300</strain>
    </source>
</reference>
<protein>
    <submittedName>
        <fullName evidence="6">Uncharacterized protein</fullName>
    </submittedName>
</protein>
<organism evidence="6 7">
    <name type="scientific">Phytophthora cactorum</name>
    <dbReference type="NCBI Taxonomy" id="29920"/>
    <lineage>
        <taxon>Eukaryota</taxon>
        <taxon>Sar</taxon>
        <taxon>Stramenopiles</taxon>
        <taxon>Oomycota</taxon>
        <taxon>Peronosporomycetes</taxon>
        <taxon>Peronosporales</taxon>
        <taxon>Peronosporaceae</taxon>
        <taxon>Phytophthora</taxon>
    </lineage>
</organism>
<comment type="caution">
    <text evidence="6">The sequence shown here is derived from an EMBL/GenBank/DDBJ whole genome shotgun (WGS) entry which is preliminary data.</text>
</comment>
<keyword evidence="7" id="KW-1185">Reference proteome</keyword>
<evidence type="ECO:0000313" key="2">
    <source>
        <dbReference type="EMBL" id="KAG2909374.1"/>
    </source>
</evidence>
<dbReference type="Proteomes" id="UP000774804">
    <property type="component" value="Unassembled WGS sequence"/>
</dbReference>
<dbReference type="Proteomes" id="UP000735874">
    <property type="component" value="Unassembled WGS sequence"/>
</dbReference>
<evidence type="ECO:0000313" key="5">
    <source>
        <dbReference type="EMBL" id="KAG3211906.1"/>
    </source>
</evidence>
<accession>A0A329SEE2</accession>
<dbReference type="VEuPathDB" id="FungiDB:PC110_g9772"/>
<dbReference type="Proteomes" id="UP000251314">
    <property type="component" value="Unassembled WGS sequence"/>
</dbReference>
<dbReference type="AlphaFoldDB" id="A0A329SEE2"/>
<dbReference type="Proteomes" id="UP000697107">
    <property type="component" value="Unassembled WGS sequence"/>
</dbReference>
<dbReference type="Proteomes" id="UP000760860">
    <property type="component" value="Unassembled WGS sequence"/>
</dbReference>
<evidence type="ECO:0000313" key="7">
    <source>
        <dbReference type="Proteomes" id="UP000251314"/>
    </source>
</evidence>
<dbReference type="EMBL" id="MJFZ01000220">
    <property type="protein sequence ID" value="RAW33912.1"/>
    <property type="molecule type" value="Genomic_DNA"/>
</dbReference>
<proteinExistence type="predicted"/>
<dbReference type="EMBL" id="RCMG01000239">
    <property type="protein sequence ID" value="KAG2858781.1"/>
    <property type="molecule type" value="Genomic_DNA"/>
</dbReference>
<dbReference type="EMBL" id="RCMK01000871">
    <property type="protein sequence ID" value="KAG2909374.1"/>
    <property type="molecule type" value="Genomic_DNA"/>
</dbReference>
<dbReference type="OrthoDB" id="124992at2759"/>
<evidence type="ECO:0000313" key="6">
    <source>
        <dbReference type="EMBL" id="RAW33912.1"/>
    </source>
</evidence>
<gene>
    <name evidence="6" type="ORF">PC110_g9772</name>
    <name evidence="1" type="ORF">PC113_g9489</name>
    <name evidence="3" type="ORF">PC115_g8132</name>
    <name evidence="2" type="ORF">PC117_g19681</name>
    <name evidence="4" type="ORF">PC118_g10351</name>
    <name evidence="5" type="ORF">PC129_g17117</name>
</gene>
<sequence>MARNIESEFKACGLFPLSLVKMRARLEMFKRNGAPRHIQLATWLQMKTIVEDEILKLPIPPRKSTGQKRKRIEIGGRLLTHEVLLEIEATKASTGTSKRKKSSEVASSVAVTIDIVESALV</sequence>
<dbReference type="EMBL" id="RCMI01000206">
    <property type="protein sequence ID" value="KAG2925700.1"/>
    <property type="molecule type" value="Genomic_DNA"/>
</dbReference>
<dbReference type="EMBL" id="RCMV01000897">
    <property type="protein sequence ID" value="KAG3211906.1"/>
    <property type="molecule type" value="Genomic_DNA"/>
</dbReference>
<evidence type="ECO:0000313" key="1">
    <source>
        <dbReference type="EMBL" id="KAG2858781.1"/>
    </source>
</evidence>
<dbReference type="EMBL" id="RCML01000296">
    <property type="protein sequence ID" value="KAG2981846.1"/>
    <property type="molecule type" value="Genomic_DNA"/>
</dbReference>
<evidence type="ECO:0000313" key="4">
    <source>
        <dbReference type="EMBL" id="KAG2981846.1"/>
    </source>
</evidence>
<name>A0A329SEE2_9STRA</name>
<reference evidence="5" key="2">
    <citation type="submission" date="2018-05" db="EMBL/GenBank/DDBJ databases">
        <title>Effector identification in a new, highly contiguous assembly of the strawberry crown rot pathogen Phytophthora cactorum.</title>
        <authorList>
            <person name="Armitage A.D."/>
            <person name="Nellist C.F."/>
            <person name="Bates H."/>
            <person name="Vickerstaff R.J."/>
            <person name="Harrison R.J."/>
        </authorList>
    </citation>
    <scope>NUCLEOTIDE SEQUENCE</scope>
    <source>
        <strain evidence="1">15-7</strain>
        <strain evidence="3">4032</strain>
        <strain evidence="2">4040</strain>
        <strain evidence="4">P415</strain>
        <strain evidence="5">P421</strain>
    </source>
</reference>
<dbReference type="Proteomes" id="UP000736787">
    <property type="component" value="Unassembled WGS sequence"/>
</dbReference>
<evidence type="ECO:0000313" key="3">
    <source>
        <dbReference type="EMBL" id="KAG2925700.1"/>
    </source>
</evidence>